<keyword evidence="12 13" id="KW-0472">Membrane</keyword>
<dbReference type="RefSeq" id="WP_188852892.1">
    <property type="nucleotide sequence ID" value="NZ_BMJJ01000008.1"/>
</dbReference>
<dbReference type="Gene3D" id="1.20.120.620">
    <property type="entry name" value="Backbone structure of the membrane domain of e. Coli histidine kinase receptor kdpd"/>
    <property type="match status" value="1"/>
</dbReference>
<evidence type="ECO:0000256" key="2">
    <source>
        <dbReference type="ARBA" id="ARBA00004141"/>
    </source>
</evidence>
<reference evidence="15" key="2">
    <citation type="submission" date="2020-09" db="EMBL/GenBank/DDBJ databases">
        <authorList>
            <person name="Sun Q."/>
            <person name="Zhou Y."/>
        </authorList>
    </citation>
    <scope>NUCLEOTIDE SEQUENCE</scope>
    <source>
        <strain evidence="15">CGMCC 1.15493</strain>
    </source>
</reference>
<accession>A0A916Y2U7</accession>
<evidence type="ECO:0000256" key="13">
    <source>
        <dbReference type="SAM" id="Phobius"/>
    </source>
</evidence>
<evidence type="ECO:0000256" key="11">
    <source>
        <dbReference type="ARBA" id="ARBA00023012"/>
    </source>
</evidence>
<gene>
    <name evidence="15" type="primary">narX</name>
    <name evidence="15" type="ORF">GCM10011335_33950</name>
</gene>
<dbReference type="Gene3D" id="3.30.565.10">
    <property type="entry name" value="Histidine kinase-like ATPase, C-terminal domain"/>
    <property type="match status" value="1"/>
</dbReference>
<keyword evidence="5" id="KW-0808">Transferase</keyword>
<keyword evidence="11" id="KW-0902">Two-component regulatory system</keyword>
<evidence type="ECO:0000256" key="5">
    <source>
        <dbReference type="ARBA" id="ARBA00022679"/>
    </source>
</evidence>
<dbReference type="AlphaFoldDB" id="A0A916Y2U7"/>
<dbReference type="Pfam" id="PF07568">
    <property type="entry name" value="HisKA_2"/>
    <property type="match status" value="1"/>
</dbReference>
<comment type="caution">
    <text evidence="15">The sequence shown here is derived from an EMBL/GenBank/DDBJ whole genome shotgun (WGS) entry which is preliminary data.</text>
</comment>
<dbReference type="EC" id="2.7.13.3" evidence="3"/>
<dbReference type="InterPro" id="IPR025201">
    <property type="entry name" value="KdpD_TM"/>
</dbReference>
<dbReference type="SUPFAM" id="SSF55874">
    <property type="entry name" value="ATPase domain of HSP90 chaperone/DNA topoisomerase II/histidine kinase"/>
    <property type="match status" value="1"/>
</dbReference>
<keyword evidence="4" id="KW-0597">Phosphoprotein</keyword>
<proteinExistence type="predicted"/>
<dbReference type="GO" id="GO:0016020">
    <property type="term" value="C:membrane"/>
    <property type="evidence" value="ECO:0007669"/>
    <property type="project" value="UniProtKB-SubCell"/>
</dbReference>
<name>A0A916Y2U7_9HYPH</name>
<dbReference type="GO" id="GO:0004673">
    <property type="term" value="F:protein histidine kinase activity"/>
    <property type="evidence" value="ECO:0007669"/>
    <property type="project" value="UniProtKB-EC"/>
</dbReference>
<dbReference type="PANTHER" id="PTHR41523">
    <property type="entry name" value="TWO-COMPONENT SYSTEM SENSOR PROTEIN"/>
    <property type="match status" value="1"/>
</dbReference>
<evidence type="ECO:0000313" key="15">
    <source>
        <dbReference type="EMBL" id="GGD28038.1"/>
    </source>
</evidence>
<evidence type="ECO:0000256" key="10">
    <source>
        <dbReference type="ARBA" id="ARBA00022989"/>
    </source>
</evidence>
<feature type="transmembrane region" description="Helical" evidence="13">
    <location>
        <begin position="28"/>
        <end position="48"/>
    </location>
</feature>
<keyword evidence="9" id="KW-0067">ATP-binding</keyword>
<dbReference type="EMBL" id="BMJJ01000008">
    <property type="protein sequence ID" value="GGD28038.1"/>
    <property type="molecule type" value="Genomic_DNA"/>
</dbReference>
<dbReference type="PROSITE" id="PS50109">
    <property type="entry name" value="HIS_KIN"/>
    <property type="match status" value="1"/>
</dbReference>
<evidence type="ECO:0000256" key="1">
    <source>
        <dbReference type="ARBA" id="ARBA00000085"/>
    </source>
</evidence>
<sequence length="346" mass="37561">MALTDVRSLSRPIHLALVRTAHLRRLPLFQWSVAVAAFVVAFGLRYGLNDQLPVGFPYLTFFPAVILTTFFAGLYPGIAVAVASGLASWYFFIPPFHTFSLVGGAPLALAFYIAIVSVDIFLLHWMHLSVDRLGREREKAEGYARQRDLLFQELQHRVSNNLAVVSSMLSAQSRALEGEAGQAALVQASARIGLISKIQRQLHDPSRQSLDLAPYLRQLGPDLMEASGADHIAYAVNAEPLDVPAALAVPLGLIATELISNAIEHGFAHSRAGTLSVTLRQRGDGEVVLTVADDGPGWPEGYEAGRSRNLGMRIVLSLTQQIGGSFAFRNEAGAVSELRFRLPDPA</sequence>
<dbReference type="InterPro" id="IPR011495">
    <property type="entry name" value="Sig_transdc_His_kin_sub2_dim/P"/>
</dbReference>
<dbReference type="InterPro" id="IPR003594">
    <property type="entry name" value="HATPase_dom"/>
</dbReference>
<protein>
    <recommendedName>
        <fullName evidence="3">histidine kinase</fullName>
        <ecNumber evidence="3">2.7.13.3</ecNumber>
    </recommendedName>
</protein>
<evidence type="ECO:0000259" key="14">
    <source>
        <dbReference type="PROSITE" id="PS50109"/>
    </source>
</evidence>
<evidence type="ECO:0000313" key="16">
    <source>
        <dbReference type="Proteomes" id="UP000613160"/>
    </source>
</evidence>
<organism evidence="15 16">
    <name type="scientific">Aureimonas glaciei</name>
    <dbReference type="NCBI Taxonomy" id="1776957"/>
    <lineage>
        <taxon>Bacteria</taxon>
        <taxon>Pseudomonadati</taxon>
        <taxon>Pseudomonadota</taxon>
        <taxon>Alphaproteobacteria</taxon>
        <taxon>Hyphomicrobiales</taxon>
        <taxon>Aurantimonadaceae</taxon>
        <taxon>Aureimonas</taxon>
    </lineage>
</organism>
<dbReference type="InterPro" id="IPR036890">
    <property type="entry name" value="HATPase_C_sf"/>
</dbReference>
<evidence type="ECO:0000256" key="3">
    <source>
        <dbReference type="ARBA" id="ARBA00012438"/>
    </source>
</evidence>
<keyword evidence="16" id="KW-1185">Reference proteome</keyword>
<comment type="subcellular location">
    <subcellularLocation>
        <location evidence="2">Membrane</location>
        <topology evidence="2">Multi-pass membrane protein</topology>
    </subcellularLocation>
</comment>
<evidence type="ECO:0000256" key="9">
    <source>
        <dbReference type="ARBA" id="ARBA00022840"/>
    </source>
</evidence>
<keyword evidence="7" id="KW-0547">Nucleotide-binding</keyword>
<reference evidence="15" key="1">
    <citation type="journal article" date="2014" name="Int. J. Syst. Evol. Microbiol.">
        <title>Complete genome sequence of Corynebacterium casei LMG S-19264T (=DSM 44701T), isolated from a smear-ripened cheese.</title>
        <authorList>
            <consortium name="US DOE Joint Genome Institute (JGI-PGF)"/>
            <person name="Walter F."/>
            <person name="Albersmeier A."/>
            <person name="Kalinowski J."/>
            <person name="Ruckert C."/>
        </authorList>
    </citation>
    <scope>NUCLEOTIDE SEQUENCE</scope>
    <source>
        <strain evidence="15">CGMCC 1.15493</strain>
    </source>
</reference>
<keyword evidence="8 15" id="KW-0418">Kinase</keyword>
<dbReference type="InterPro" id="IPR038318">
    <property type="entry name" value="KdpD_sf"/>
</dbReference>
<evidence type="ECO:0000256" key="4">
    <source>
        <dbReference type="ARBA" id="ARBA00022553"/>
    </source>
</evidence>
<comment type="catalytic activity">
    <reaction evidence="1">
        <text>ATP + protein L-histidine = ADP + protein N-phospho-L-histidine.</text>
        <dbReference type="EC" id="2.7.13.3"/>
    </reaction>
</comment>
<feature type="domain" description="Histidine kinase" evidence="14">
    <location>
        <begin position="153"/>
        <end position="346"/>
    </location>
</feature>
<keyword evidence="10 13" id="KW-1133">Transmembrane helix</keyword>
<evidence type="ECO:0000256" key="12">
    <source>
        <dbReference type="ARBA" id="ARBA00023136"/>
    </source>
</evidence>
<dbReference type="GO" id="GO:0000160">
    <property type="term" value="P:phosphorelay signal transduction system"/>
    <property type="evidence" value="ECO:0007669"/>
    <property type="project" value="UniProtKB-KW"/>
</dbReference>
<feature type="transmembrane region" description="Helical" evidence="13">
    <location>
        <begin position="105"/>
        <end position="125"/>
    </location>
</feature>
<evidence type="ECO:0000256" key="6">
    <source>
        <dbReference type="ARBA" id="ARBA00022692"/>
    </source>
</evidence>
<dbReference type="InterPro" id="IPR005467">
    <property type="entry name" value="His_kinase_dom"/>
</dbReference>
<dbReference type="SMART" id="SM00387">
    <property type="entry name" value="HATPase_c"/>
    <property type="match status" value="1"/>
</dbReference>
<keyword evidence="6 13" id="KW-0812">Transmembrane</keyword>
<feature type="transmembrane region" description="Helical" evidence="13">
    <location>
        <begin position="60"/>
        <end position="93"/>
    </location>
</feature>
<dbReference type="Pfam" id="PF13493">
    <property type="entry name" value="DUF4118"/>
    <property type="match status" value="1"/>
</dbReference>
<dbReference type="Proteomes" id="UP000613160">
    <property type="component" value="Unassembled WGS sequence"/>
</dbReference>
<dbReference type="PANTHER" id="PTHR41523:SF8">
    <property type="entry name" value="ETHYLENE RESPONSE SENSOR PROTEIN"/>
    <property type="match status" value="1"/>
</dbReference>
<dbReference type="Pfam" id="PF02518">
    <property type="entry name" value="HATPase_c"/>
    <property type="match status" value="1"/>
</dbReference>
<dbReference type="GO" id="GO:0005524">
    <property type="term" value="F:ATP binding"/>
    <property type="evidence" value="ECO:0007669"/>
    <property type="project" value="UniProtKB-KW"/>
</dbReference>
<evidence type="ECO:0000256" key="7">
    <source>
        <dbReference type="ARBA" id="ARBA00022741"/>
    </source>
</evidence>
<evidence type="ECO:0000256" key="8">
    <source>
        <dbReference type="ARBA" id="ARBA00022777"/>
    </source>
</evidence>